<dbReference type="HAMAP" id="MF_00634">
    <property type="entry name" value="UPF0235"/>
    <property type="match status" value="1"/>
</dbReference>
<dbReference type="Pfam" id="PF02594">
    <property type="entry name" value="DUF167"/>
    <property type="match status" value="1"/>
</dbReference>
<dbReference type="SUPFAM" id="SSF69786">
    <property type="entry name" value="YggU-like"/>
    <property type="match status" value="1"/>
</dbReference>
<organism evidence="3 4">
    <name type="scientific">Legionella oakridgensis</name>
    <dbReference type="NCBI Taxonomy" id="29423"/>
    <lineage>
        <taxon>Bacteria</taxon>
        <taxon>Pseudomonadati</taxon>
        <taxon>Pseudomonadota</taxon>
        <taxon>Gammaproteobacteria</taxon>
        <taxon>Legionellales</taxon>
        <taxon>Legionellaceae</taxon>
        <taxon>Legionella</taxon>
    </lineage>
</organism>
<evidence type="ECO:0000256" key="1">
    <source>
        <dbReference type="ARBA" id="ARBA00010364"/>
    </source>
</evidence>
<dbReference type="EMBL" id="LNYP01000006">
    <property type="protein sequence ID" value="KTD43883.1"/>
    <property type="molecule type" value="Genomic_DNA"/>
</dbReference>
<evidence type="ECO:0000256" key="2">
    <source>
        <dbReference type="HAMAP-Rule" id="MF_00634"/>
    </source>
</evidence>
<gene>
    <name evidence="3" type="ORF">Loak_0433</name>
</gene>
<dbReference type="PATRIC" id="fig|29423.5.peg.448"/>
<proteinExistence type="inferred from homology"/>
<dbReference type="InterPro" id="IPR003746">
    <property type="entry name" value="DUF167"/>
</dbReference>
<dbReference type="AlphaFoldDB" id="A0A0W0XGZ0"/>
<protein>
    <recommendedName>
        <fullName evidence="2">UPF0235 protein Loak_0433</fullName>
    </recommendedName>
</protein>
<comment type="caution">
    <text evidence="3">The sequence shown here is derived from an EMBL/GenBank/DDBJ whole genome shotgun (WGS) entry which is preliminary data.</text>
</comment>
<dbReference type="RefSeq" id="WP_025385007.1">
    <property type="nucleotide sequence ID" value="NZ_LCUA01000006.1"/>
</dbReference>
<dbReference type="PANTHER" id="PTHR13420">
    <property type="entry name" value="UPF0235 PROTEIN C15ORF40"/>
    <property type="match status" value="1"/>
</dbReference>
<dbReference type="NCBIfam" id="TIGR00251">
    <property type="entry name" value="DUF167 family protein"/>
    <property type="match status" value="1"/>
</dbReference>
<dbReference type="Gene3D" id="3.30.1200.10">
    <property type="entry name" value="YggU-like"/>
    <property type="match status" value="1"/>
</dbReference>
<evidence type="ECO:0000313" key="3">
    <source>
        <dbReference type="EMBL" id="KTD43883.1"/>
    </source>
</evidence>
<accession>A0A0W0XGZ0</accession>
<comment type="similarity">
    <text evidence="1 2">Belongs to the UPF0235 family.</text>
</comment>
<dbReference type="Proteomes" id="UP000054858">
    <property type="component" value="Unassembled WGS sequence"/>
</dbReference>
<name>A0A0W0XGZ0_9GAMM</name>
<dbReference type="InterPro" id="IPR036591">
    <property type="entry name" value="YggU-like_sf"/>
</dbReference>
<sequence length="106" mass="12240">MNKPPWLKVYPHYVTLQIKVKPGSKENQISIESSGQQLLLSLQAAACEGKANKMLIKYLAKRLRVQQKDILIQIGKESRNKVIRILTEDRNQEQIVEWLMTNIAIK</sequence>
<evidence type="ECO:0000313" key="4">
    <source>
        <dbReference type="Proteomes" id="UP000054858"/>
    </source>
</evidence>
<dbReference type="SMART" id="SM01152">
    <property type="entry name" value="DUF167"/>
    <property type="match status" value="1"/>
</dbReference>
<dbReference type="GO" id="GO:0005737">
    <property type="term" value="C:cytoplasm"/>
    <property type="evidence" value="ECO:0007669"/>
    <property type="project" value="TreeGrafter"/>
</dbReference>
<reference evidence="3 4" key="1">
    <citation type="submission" date="2015-11" db="EMBL/GenBank/DDBJ databases">
        <title>Genomic analysis of 38 Legionella species identifies large and diverse effector repertoires.</title>
        <authorList>
            <person name="Burstein D."/>
            <person name="Amaro F."/>
            <person name="Zusman T."/>
            <person name="Lifshitz Z."/>
            <person name="Cohen O."/>
            <person name="Gilbert J.A."/>
            <person name="Pupko T."/>
            <person name="Shuman H.A."/>
            <person name="Segal G."/>
        </authorList>
    </citation>
    <scope>NUCLEOTIDE SEQUENCE [LARGE SCALE GENOMIC DNA]</scope>
    <source>
        <strain evidence="3 4">Oak Ridge-10</strain>
    </source>
</reference>
<dbReference type="PANTHER" id="PTHR13420:SF7">
    <property type="entry name" value="UPF0235 PROTEIN C15ORF40"/>
    <property type="match status" value="1"/>
</dbReference>